<protein>
    <submittedName>
        <fullName evidence="2">Uncharacterized protein</fullName>
    </submittedName>
</protein>
<evidence type="ECO:0000256" key="1">
    <source>
        <dbReference type="SAM" id="Phobius"/>
    </source>
</evidence>
<geneLocation type="plasmid" evidence="2 3">
    <name>EAL2_808p</name>
</geneLocation>
<feature type="transmembrane region" description="Helical" evidence="1">
    <location>
        <begin position="77"/>
        <end position="95"/>
    </location>
</feature>
<evidence type="ECO:0000313" key="2">
    <source>
        <dbReference type="EMBL" id="AHM57714.1"/>
    </source>
</evidence>
<evidence type="ECO:0000313" key="3">
    <source>
        <dbReference type="Proteomes" id="UP000019591"/>
    </source>
</evidence>
<sequence>MHIISGLLGETLKDINPGVVGAVTVIAMNTLKNAYQVATGKKTRIELSNELIRDMFVTTSFIVGGSVGQIVLNQLPVVGYMIGSLVGSVIGSFTYNAGYKVVISFCVDTGITMFGLVDQDYSLPEDVIKDIGLETFDYETFQPESLEPETFEFETFAFDSIQPDSLGIKYLRRGVIGISKIGYVE</sequence>
<dbReference type="Proteomes" id="UP000019591">
    <property type="component" value="Plasmid EAL2_808p"/>
</dbReference>
<keyword evidence="1" id="KW-0812">Transmembrane</keyword>
<organism evidence="2 3">
    <name type="scientific">Peptoclostridium acidaminophilum DSM 3953</name>
    <dbReference type="NCBI Taxonomy" id="1286171"/>
    <lineage>
        <taxon>Bacteria</taxon>
        <taxon>Bacillati</taxon>
        <taxon>Bacillota</taxon>
        <taxon>Clostridia</taxon>
        <taxon>Peptostreptococcales</taxon>
        <taxon>Peptoclostridiaceae</taxon>
        <taxon>Peptoclostridium</taxon>
    </lineage>
</organism>
<keyword evidence="2" id="KW-0614">Plasmid</keyword>
<proteinExistence type="predicted"/>
<keyword evidence="3" id="KW-1185">Reference proteome</keyword>
<dbReference type="KEGG" id="eac:EAL2_808p02090"/>
<dbReference type="EMBL" id="CP007453">
    <property type="protein sequence ID" value="AHM57714.1"/>
    <property type="molecule type" value="Genomic_DNA"/>
</dbReference>
<gene>
    <name evidence="2" type="ORF">EAL2_808p02090</name>
</gene>
<keyword evidence="1" id="KW-1133">Transmembrane helix</keyword>
<accession>W8T7L6</accession>
<name>W8T7L6_PEPAC</name>
<feature type="transmembrane region" description="Helical" evidence="1">
    <location>
        <begin position="51"/>
        <end position="71"/>
    </location>
</feature>
<dbReference type="PATRIC" id="fig|1286171.3.peg.2386"/>
<keyword evidence="1" id="KW-0472">Membrane</keyword>
<dbReference type="eggNOG" id="ENOG502Z82S">
    <property type="taxonomic scope" value="Bacteria"/>
</dbReference>
<dbReference type="AlphaFoldDB" id="W8T7L6"/>
<dbReference type="HOGENOM" id="CLU_125387_0_0_9"/>
<reference evidence="2 3" key="1">
    <citation type="journal article" date="2014" name="Genome Announc.">
        <title>Complete Genome Sequence of Amino Acid-Utilizing Eubacterium acidaminophilum al-2 (DSM 3953).</title>
        <authorList>
            <person name="Poehlein A."/>
            <person name="Andreesen J.R."/>
            <person name="Daniel R."/>
        </authorList>
    </citation>
    <scope>NUCLEOTIDE SEQUENCE [LARGE SCALE GENOMIC DNA]</scope>
    <source>
        <strain evidence="2 3">DSM 3953</strain>
        <plasmid evidence="3">Plasmid EAL2_808p</plasmid>
    </source>
</reference>